<dbReference type="Pfam" id="PF11797">
    <property type="entry name" value="WxLIP_HBD"/>
    <property type="match status" value="1"/>
</dbReference>
<dbReference type="Pfam" id="PF06030">
    <property type="entry name" value="WxLIP_PGBD"/>
    <property type="match status" value="1"/>
</dbReference>
<evidence type="ECO:0000313" key="4">
    <source>
        <dbReference type="EMBL" id="BCA85210.1"/>
    </source>
</evidence>
<keyword evidence="1" id="KW-0812">Transmembrane</keyword>
<accession>A0A679IA04</accession>
<reference evidence="4 5" key="1">
    <citation type="submission" date="2020-02" db="EMBL/GenBank/DDBJ databases">
        <title>Characterization of vanA genotype vancomycin-resistant Enterococcus saigonensis VE80.</title>
        <authorList>
            <person name="Harada T."/>
            <person name="Motooka D."/>
            <person name="Nakamura S."/>
            <person name="Yamamoto Y."/>
            <person name="Kawahara R."/>
            <person name="Kawatsu K."/>
        </authorList>
    </citation>
    <scope>NUCLEOTIDE SEQUENCE [LARGE SCALE GENOMIC DNA]</scope>
    <source>
        <strain evidence="4 5">VE80</strain>
    </source>
</reference>
<evidence type="ECO:0000259" key="2">
    <source>
        <dbReference type="Pfam" id="PF06030"/>
    </source>
</evidence>
<dbReference type="KEGG" id="esg:EsVE80_07330"/>
<evidence type="ECO:0000259" key="3">
    <source>
        <dbReference type="Pfam" id="PF11797"/>
    </source>
</evidence>
<dbReference type="Proteomes" id="UP000502998">
    <property type="component" value="Chromosome"/>
</dbReference>
<keyword evidence="1" id="KW-1133">Transmembrane helix</keyword>
<dbReference type="EMBL" id="AP022822">
    <property type="protein sequence ID" value="BCA85210.1"/>
    <property type="molecule type" value="Genomic_DNA"/>
</dbReference>
<feature type="domain" description="WxL Interacting Protein host binding" evidence="3">
    <location>
        <begin position="168"/>
        <end position="301"/>
    </location>
</feature>
<dbReference type="InterPro" id="IPR021759">
    <property type="entry name" value="WxLIP_HBD"/>
</dbReference>
<feature type="transmembrane region" description="Helical" evidence="1">
    <location>
        <begin position="12"/>
        <end position="29"/>
    </location>
</feature>
<dbReference type="AlphaFoldDB" id="A0A679IA04"/>
<keyword evidence="5" id="KW-1185">Reference proteome</keyword>
<sequence length="345" mass="39116">MHQCNNFKRWALFKPIFFLSFITIIWFTFPSKVIASKNYVSFQAEAILPDNQQSQASYYDLKVVAGSKQALQLRLKNTSEKTVTVKIEANNGCTNKNGALDYSDPNQKLLGGPTFKDMISPSQVVTLKKGETKKISFQLTIPKKGFNGTILGGFYLYEIEKKNDEKKDGLQLTNKFAYTIGVKLIENEVNIAPQLLLAKVKPGLDNGYLTLFATLENPKAVLLSRLDMDAYVTKKNQKDKIQEVIKKVSFAPRCTFNLPLSWKNTPLKSGNYTLTVLLQDSSGKKWKLAKDFKIDQKDETLNKKAVRVPKEKRSVWLYGIIAICLIVIFILLAYILKLRQKKSLP</sequence>
<organism evidence="4 5">
    <name type="scientific">Enterococcus saigonensis</name>
    <dbReference type="NCBI Taxonomy" id="1805431"/>
    <lineage>
        <taxon>Bacteria</taxon>
        <taxon>Bacillati</taxon>
        <taxon>Bacillota</taxon>
        <taxon>Bacilli</taxon>
        <taxon>Lactobacillales</taxon>
        <taxon>Enterococcaceae</taxon>
        <taxon>Enterococcus</taxon>
    </lineage>
</organism>
<dbReference type="InterPro" id="IPR010317">
    <property type="entry name" value="WxLIP_PGBD"/>
</dbReference>
<keyword evidence="1" id="KW-0472">Membrane</keyword>
<evidence type="ECO:0000313" key="5">
    <source>
        <dbReference type="Proteomes" id="UP000502998"/>
    </source>
</evidence>
<feature type="domain" description="WxL Interacting Protein peptidoglycan binding" evidence="2">
    <location>
        <begin position="42"/>
        <end position="157"/>
    </location>
</feature>
<name>A0A679IA04_9ENTE</name>
<dbReference type="RefSeq" id="WP_173102511.1">
    <property type="nucleotide sequence ID" value="NZ_AP022822.1"/>
</dbReference>
<gene>
    <name evidence="4" type="ORF">EsVE80_07330</name>
</gene>
<protein>
    <submittedName>
        <fullName evidence="4">Cell surface protein</fullName>
    </submittedName>
</protein>
<feature type="transmembrane region" description="Helical" evidence="1">
    <location>
        <begin position="315"/>
        <end position="336"/>
    </location>
</feature>
<proteinExistence type="predicted"/>
<evidence type="ECO:0000256" key="1">
    <source>
        <dbReference type="SAM" id="Phobius"/>
    </source>
</evidence>